<feature type="region of interest" description="Disordered" evidence="1">
    <location>
        <begin position="35"/>
        <end position="78"/>
    </location>
</feature>
<comment type="caution">
    <text evidence="2">The sequence shown here is derived from an EMBL/GenBank/DDBJ whole genome shotgun (WGS) entry which is preliminary data.</text>
</comment>
<reference evidence="2 3" key="1">
    <citation type="submission" date="2013-09" db="EMBL/GenBank/DDBJ databases">
        <title>Corchorus capsularis genome sequencing.</title>
        <authorList>
            <person name="Alam M."/>
            <person name="Haque M.S."/>
            <person name="Islam M.S."/>
            <person name="Emdad E.M."/>
            <person name="Islam M.M."/>
            <person name="Ahmed B."/>
            <person name="Halim A."/>
            <person name="Hossen Q.M.M."/>
            <person name="Hossain M.Z."/>
            <person name="Ahmed R."/>
            <person name="Khan M.M."/>
            <person name="Islam R."/>
            <person name="Rashid M.M."/>
            <person name="Khan S.A."/>
            <person name="Rahman M.S."/>
            <person name="Alam M."/>
        </authorList>
    </citation>
    <scope>NUCLEOTIDE SEQUENCE [LARGE SCALE GENOMIC DNA]</scope>
    <source>
        <strain evidence="3">cv. CVL-1</strain>
        <tissue evidence="2">Whole seedling</tissue>
    </source>
</reference>
<keyword evidence="3" id="KW-1185">Reference proteome</keyword>
<evidence type="ECO:0000313" key="3">
    <source>
        <dbReference type="Proteomes" id="UP000188268"/>
    </source>
</evidence>
<dbReference type="AlphaFoldDB" id="A0A1R3HQC9"/>
<name>A0A1R3HQC9_COCAP</name>
<gene>
    <name evidence="2" type="ORF">CCACVL1_17678</name>
</gene>
<dbReference type="EMBL" id="AWWV01011408">
    <property type="protein sequence ID" value="OMO72627.1"/>
    <property type="molecule type" value="Genomic_DNA"/>
</dbReference>
<feature type="compositionally biased region" description="Basic residues" evidence="1">
    <location>
        <begin position="35"/>
        <end position="47"/>
    </location>
</feature>
<dbReference type="Proteomes" id="UP000188268">
    <property type="component" value="Unassembled WGS sequence"/>
</dbReference>
<evidence type="ECO:0000313" key="2">
    <source>
        <dbReference type="EMBL" id="OMO72627.1"/>
    </source>
</evidence>
<sequence>MRKTALSPTSKPGKGKRRCISNLFRDFLPFKFPLRARRRLRQSNPKRPKSESMQPTSSRQADDSLLEQGEGCSNPNLKLCNRPLPVRLSVLELVEYVSSVRKVCLESDLKVEVKPLGAEKLWLE</sequence>
<evidence type="ECO:0000256" key="1">
    <source>
        <dbReference type="SAM" id="MobiDB-lite"/>
    </source>
</evidence>
<proteinExistence type="predicted"/>
<organism evidence="2 3">
    <name type="scientific">Corchorus capsularis</name>
    <name type="common">Jute</name>
    <dbReference type="NCBI Taxonomy" id="210143"/>
    <lineage>
        <taxon>Eukaryota</taxon>
        <taxon>Viridiplantae</taxon>
        <taxon>Streptophyta</taxon>
        <taxon>Embryophyta</taxon>
        <taxon>Tracheophyta</taxon>
        <taxon>Spermatophyta</taxon>
        <taxon>Magnoliopsida</taxon>
        <taxon>eudicotyledons</taxon>
        <taxon>Gunneridae</taxon>
        <taxon>Pentapetalae</taxon>
        <taxon>rosids</taxon>
        <taxon>malvids</taxon>
        <taxon>Malvales</taxon>
        <taxon>Malvaceae</taxon>
        <taxon>Grewioideae</taxon>
        <taxon>Apeibeae</taxon>
        <taxon>Corchorus</taxon>
    </lineage>
</organism>
<accession>A0A1R3HQC9</accession>
<dbReference type="Gramene" id="OMO72627">
    <property type="protein sequence ID" value="OMO72627"/>
    <property type="gene ID" value="CCACVL1_17678"/>
</dbReference>
<protein>
    <submittedName>
        <fullName evidence="2">Uncharacterized protein</fullName>
    </submittedName>
</protein>